<dbReference type="AlphaFoldDB" id="A0A1I6YCW9"/>
<reference evidence="1 2" key="1">
    <citation type="submission" date="2016-10" db="EMBL/GenBank/DDBJ databases">
        <authorList>
            <person name="de Groot N.N."/>
        </authorList>
    </citation>
    <scope>NUCLEOTIDE SEQUENCE [LARGE SCALE GENOMIC DNA]</scope>
    <source>
        <strain evidence="1 2">CGMCC 1.6493</strain>
    </source>
</reference>
<organism evidence="1 2">
    <name type="scientific">Halomonas saccharevitans</name>
    <dbReference type="NCBI Taxonomy" id="416872"/>
    <lineage>
        <taxon>Bacteria</taxon>
        <taxon>Pseudomonadati</taxon>
        <taxon>Pseudomonadota</taxon>
        <taxon>Gammaproteobacteria</taxon>
        <taxon>Oceanospirillales</taxon>
        <taxon>Halomonadaceae</taxon>
        <taxon>Halomonas</taxon>
    </lineage>
</organism>
<accession>A0A1I6YCW9</accession>
<dbReference type="EMBL" id="FPAQ01000005">
    <property type="protein sequence ID" value="SFT48220.1"/>
    <property type="molecule type" value="Genomic_DNA"/>
</dbReference>
<sequence length="136" mass="14557">MTTIDLTLHGESASDLARFLRVVAELFDAEGEATLPPAGHERPVRVNDALVGAITVLGRLSFEDVANLSRAERVGNIRALDQAHTALLALVDVLRDRDMPPARYHGPLTAVDLVGGTLGERAEFLQEIAEEGAGHV</sequence>
<evidence type="ECO:0000313" key="1">
    <source>
        <dbReference type="EMBL" id="SFT48220.1"/>
    </source>
</evidence>
<protein>
    <submittedName>
        <fullName evidence="1">Uncharacterized protein</fullName>
    </submittedName>
</protein>
<gene>
    <name evidence="1" type="ORF">SAMN04487956_10510</name>
</gene>
<dbReference type="Proteomes" id="UP000199594">
    <property type="component" value="Unassembled WGS sequence"/>
</dbReference>
<proteinExistence type="predicted"/>
<name>A0A1I6YCW9_9GAMM</name>
<evidence type="ECO:0000313" key="2">
    <source>
        <dbReference type="Proteomes" id="UP000199594"/>
    </source>
</evidence>
<dbReference type="OrthoDB" id="9833237at2"/>
<dbReference type="RefSeq" id="WP_089847323.1">
    <property type="nucleotide sequence ID" value="NZ_FPAQ01000005.1"/>
</dbReference>